<reference evidence="2" key="1">
    <citation type="journal article" date="2024" name="Proc. Natl. Acad. Sci. U.S.A.">
        <title>Extraordinary preservation of gene collinearity over three hundred million years revealed in homosporous lycophytes.</title>
        <authorList>
            <person name="Li C."/>
            <person name="Wickell D."/>
            <person name="Kuo L.Y."/>
            <person name="Chen X."/>
            <person name="Nie B."/>
            <person name="Liao X."/>
            <person name="Peng D."/>
            <person name="Ji J."/>
            <person name="Jenkins J."/>
            <person name="Williams M."/>
            <person name="Shu S."/>
            <person name="Plott C."/>
            <person name="Barry K."/>
            <person name="Rajasekar S."/>
            <person name="Grimwood J."/>
            <person name="Han X."/>
            <person name="Sun S."/>
            <person name="Hou Z."/>
            <person name="He W."/>
            <person name="Dai G."/>
            <person name="Sun C."/>
            <person name="Schmutz J."/>
            <person name="Leebens-Mack J.H."/>
            <person name="Li F.W."/>
            <person name="Wang L."/>
        </authorList>
    </citation>
    <scope>NUCLEOTIDE SEQUENCE [LARGE SCALE GENOMIC DNA]</scope>
    <source>
        <strain evidence="2">cv. PW_Plant_1</strain>
    </source>
</reference>
<dbReference type="Proteomes" id="UP001162992">
    <property type="component" value="Chromosome 11"/>
</dbReference>
<organism evidence="1 2">
    <name type="scientific">Diphasiastrum complanatum</name>
    <name type="common">Issler's clubmoss</name>
    <name type="synonym">Lycopodium complanatum</name>
    <dbReference type="NCBI Taxonomy" id="34168"/>
    <lineage>
        <taxon>Eukaryota</taxon>
        <taxon>Viridiplantae</taxon>
        <taxon>Streptophyta</taxon>
        <taxon>Embryophyta</taxon>
        <taxon>Tracheophyta</taxon>
        <taxon>Lycopodiopsida</taxon>
        <taxon>Lycopodiales</taxon>
        <taxon>Lycopodiaceae</taxon>
        <taxon>Lycopodioideae</taxon>
        <taxon>Diphasiastrum</taxon>
    </lineage>
</organism>
<protein>
    <submittedName>
        <fullName evidence="1">Uncharacterized protein</fullName>
    </submittedName>
</protein>
<gene>
    <name evidence="1" type="ORF">O6H91_11G056500</name>
</gene>
<proteinExistence type="predicted"/>
<dbReference type="EMBL" id="CM055102">
    <property type="protein sequence ID" value="KAJ7538614.1"/>
    <property type="molecule type" value="Genomic_DNA"/>
</dbReference>
<sequence length="287" mass="31688">MLTNVILKGAQVETSKITLSNSSISIYASGVQAKLVFHWSYSCTTSYVPFPIKDGGVAYVEVRGGKAGVDFAIEEDNGTLILDVSKCETYLEELDIDLHDGVSWLYKWFAGILQWLVDSLPKQTLLNTASWKYVIPQLYKKYPNMDMMLNFSVSTTPDISIARNGIHATAALTISMNAIAAMNGNNITAEATLKDLILELKWSEIGSFPVKLVQAAVRTVVTDVILPLLNFNLRKGFPLPIIPSVELQAADIRYGNSFLLVCTDVHYTNDLTFVLVIEKLTNLLISS</sequence>
<evidence type="ECO:0000313" key="2">
    <source>
        <dbReference type="Proteomes" id="UP001162992"/>
    </source>
</evidence>
<evidence type="ECO:0000313" key="1">
    <source>
        <dbReference type="EMBL" id="KAJ7538614.1"/>
    </source>
</evidence>
<name>A0ACC2C9S1_DIPCM</name>
<keyword evidence="2" id="KW-1185">Reference proteome</keyword>
<comment type="caution">
    <text evidence="1">The sequence shown here is derived from an EMBL/GenBank/DDBJ whole genome shotgun (WGS) entry which is preliminary data.</text>
</comment>
<accession>A0ACC2C9S1</accession>